<protein>
    <recommendedName>
        <fullName evidence="5">Snurportin-1</fullName>
    </recommendedName>
</protein>
<name>A0A061ADF6_RHOTO</name>
<dbReference type="OrthoDB" id="10003593at2759"/>
<sequence length="386" mass="41874">MPTMADPSHRRASYLAAPLAAHSSQEKRRQLALEAQKQRRTHAIEAARASFRELDPMEDLSLDASSASEEEYAPAPPTAHSPPPPTGEAIAAKISKTKRKAYKPKFKSWAKNLLSYAETLDLRYSLPAGLENEWRAVVVPKGKRCLCATASDQAGNNTILYSRVAGRALGRFNTQLPPDCLLDAIWDPDLAILWILDLCKWRSTYFVECEAEMRAFFLSSKLAELPTQPYVPPTVEIPPGTTNARPLLVLPAPSHAPPLTPPTLSPLLSALSGPSPPAQSIPVEVFFPSDPSDTTQLFPTQVDIPLHPTGLLLYLSHAHYESGSTPLVSWVPCSPNVERGMERGEGVERMRELVEEWAVRGGSVAVVTGDGGAGGSQEVAMSPFVG</sequence>
<evidence type="ECO:0000256" key="3">
    <source>
        <dbReference type="ARBA" id="ARBA00004496"/>
    </source>
</evidence>
<proteinExistence type="inferred from homology"/>
<accession>A0A061ADF6</accession>
<evidence type="ECO:0000256" key="4">
    <source>
        <dbReference type="ARBA" id="ARBA00007540"/>
    </source>
</evidence>
<keyword evidence="7" id="KW-0963">Cytoplasm</keyword>
<evidence type="ECO:0000256" key="10">
    <source>
        <dbReference type="SAM" id="MobiDB-lite"/>
    </source>
</evidence>
<dbReference type="Pfam" id="PF21974">
    <property type="entry name" value="SPN1_m3Gcap_bd"/>
    <property type="match status" value="1"/>
</dbReference>
<dbReference type="SUPFAM" id="SSF56091">
    <property type="entry name" value="DNA ligase/mRNA capping enzyme, catalytic domain"/>
    <property type="match status" value="1"/>
</dbReference>
<evidence type="ECO:0000259" key="11">
    <source>
        <dbReference type="Pfam" id="PF21974"/>
    </source>
</evidence>
<keyword evidence="6" id="KW-0813">Transport</keyword>
<evidence type="ECO:0000256" key="6">
    <source>
        <dbReference type="ARBA" id="ARBA00022448"/>
    </source>
</evidence>
<evidence type="ECO:0000256" key="1">
    <source>
        <dbReference type="ARBA" id="ARBA00003975"/>
    </source>
</evidence>
<dbReference type="AlphaFoldDB" id="A0A061ADF6"/>
<evidence type="ECO:0000256" key="5">
    <source>
        <dbReference type="ARBA" id="ARBA00016034"/>
    </source>
</evidence>
<dbReference type="PANTHER" id="PTHR13403">
    <property type="entry name" value="SNURPORTIN1 RNUT1 PROTEIN RNA, U TRANSPORTER 1"/>
    <property type="match status" value="1"/>
</dbReference>
<dbReference type="EMBL" id="LK052936">
    <property type="protein sequence ID" value="CDR35591.1"/>
    <property type="molecule type" value="Genomic_DNA"/>
</dbReference>
<comment type="subcellular location">
    <subcellularLocation>
        <location evidence="3">Cytoplasm</location>
    </subcellularLocation>
    <subcellularLocation>
        <location evidence="2">Nucleus</location>
    </subcellularLocation>
</comment>
<dbReference type="GO" id="GO:0061015">
    <property type="term" value="P:snRNA import into nucleus"/>
    <property type="evidence" value="ECO:0007669"/>
    <property type="project" value="InterPro"/>
</dbReference>
<evidence type="ECO:0000256" key="7">
    <source>
        <dbReference type="ARBA" id="ARBA00022490"/>
    </source>
</evidence>
<feature type="region of interest" description="Disordered" evidence="10">
    <location>
        <begin position="1"/>
        <end position="87"/>
    </location>
</feature>
<dbReference type="InterPro" id="IPR017336">
    <property type="entry name" value="Snurportin-1"/>
</dbReference>
<dbReference type="InterPro" id="IPR047857">
    <property type="entry name" value="Snurportin1_C"/>
</dbReference>
<feature type="compositionally biased region" description="Pro residues" evidence="10">
    <location>
        <begin position="74"/>
        <end position="86"/>
    </location>
</feature>
<feature type="compositionally biased region" description="Basic and acidic residues" evidence="10">
    <location>
        <begin position="42"/>
        <end position="55"/>
    </location>
</feature>
<evidence type="ECO:0000256" key="8">
    <source>
        <dbReference type="ARBA" id="ARBA00022884"/>
    </source>
</evidence>
<comment type="similarity">
    <text evidence="4">Belongs to the snurportin family.</text>
</comment>
<evidence type="ECO:0000256" key="9">
    <source>
        <dbReference type="ARBA" id="ARBA00023242"/>
    </source>
</evidence>
<comment type="function">
    <text evidence="1">Functions as an U snRNP-specific nuclear import adapter. Involved in the trimethylguanosine (m3G)-cap-dependent nuclear import of U snRNPs. Binds specifically to the terminal m3G-cap U snRNAs.</text>
</comment>
<feature type="domain" description="Snurportin-1 m3G cap-binding" evidence="11">
    <location>
        <begin position="125"/>
        <end position="225"/>
    </location>
</feature>
<dbReference type="GO" id="GO:0003723">
    <property type="term" value="F:RNA binding"/>
    <property type="evidence" value="ECO:0007669"/>
    <property type="project" value="UniProtKB-KW"/>
</dbReference>
<reference evidence="12" key="1">
    <citation type="journal article" date="2014" name="Genome Announc.">
        <title>Draft genome sequence of Rhodosporidium toruloides CECT1137, an oleaginous yeast of biotechnological interest.</title>
        <authorList>
            <person name="Morin N."/>
            <person name="Calcas X."/>
            <person name="Devillers H."/>
            <person name="Durrens P."/>
            <person name="Sherman D.J."/>
            <person name="Nicaud J.-M."/>
            <person name="Neuveglise C."/>
        </authorList>
    </citation>
    <scope>NUCLEOTIDE SEQUENCE</scope>
    <source>
        <strain evidence="12">CECT1137</strain>
    </source>
</reference>
<organism evidence="12">
    <name type="scientific">Rhodotorula toruloides</name>
    <name type="common">Yeast</name>
    <name type="synonym">Rhodosporidium toruloides</name>
    <dbReference type="NCBI Taxonomy" id="5286"/>
    <lineage>
        <taxon>Eukaryota</taxon>
        <taxon>Fungi</taxon>
        <taxon>Dikarya</taxon>
        <taxon>Basidiomycota</taxon>
        <taxon>Pucciniomycotina</taxon>
        <taxon>Microbotryomycetes</taxon>
        <taxon>Sporidiobolales</taxon>
        <taxon>Sporidiobolaceae</taxon>
        <taxon>Rhodotorula</taxon>
    </lineage>
</organism>
<dbReference type="GO" id="GO:0005737">
    <property type="term" value="C:cytoplasm"/>
    <property type="evidence" value="ECO:0007669"/>
    <property type="project" value="UniProtKB-SubCell"/>
</dbReference>
<evidence type="ECO:0000313" key="12">
    <source>
        <dbReference type="EMBL" id="CDR35591.1"/>
    </source>
</evidence>
<dbReference type="Gene3D" id="3.30.470.30">
    <property type="entry name" value="DNA ligase/mRNA capping enzyme"/>
    <property type="match status" value="1"/>
</dbReference>
<keyword evidence="9" id="KW-0539">Nucleus</keyword>
<evidence type="ECO:0000256" key="2">
    <source>
        <dbReference type="ARBA" id="ARBA00004123"/>
    </source>
</evidence>
<dbReference type="PANTHER" id="PTHR13403:SF6">
    <property type="entry name" value="SNURPORTIN-1"/>
    <property type="match status" value="1"/>
</dbReference>
<gene>
    <name evidence="12" type="ORF">RHTO0S_01e02762g</name>
</gene>
<keyword evidence="8" id="KW-0694">RNA-binding</keyword>
<dbReference type="GO" id="GO:0005634">
    <property type="term" value="C:nucleus"/>
    <property type="evidence" value="ECO:0007669"/>
    <property type="project" value="UniProtKB-SubCell"/>
</dbReference>